<accession>A0A2K2FLF4</accession>
<evidence type="ECO:0000256" key="10">
    <source>
        <dbReference type="SAM" id="Phobius"/>
    </source>
</evidence>
<keyword evidence="5 10" id="KW-0812">Transmembrane</keyword>
<feature type="transmembrane region" description="Helical" evidence="10">
    <location>
        <begin position="379"/>
        <end position="401"/>
    </location>
</feature>
<protein>
    <submittedName>
        <fullName evidence="11">Trk family potassium uptake protein</fullName>
    </submittedName>
</protein>
<feature type="transmembrane region" description="Helical" evidence="10">
    <location>
        <begin position="235"/>
        <end position="254"/>
    </location>
</feature>
<dbReference type="OrthoDB" id="9810952at2"/>
<evidence type="ECO:0000256" key="6">
    <source>
        <dbReference type="ARBA" id="ARBA00022958"/>
    </source>
</evidence>
<evidence type="ECO:0000256" key="4">
    <source>
        <dbReference type="ARBA" id="ARBA00022538"/>
    </source>
</evidence>
<dbReference type="Pfam" id="PF02386">
    <property type="entry name" value="TrkH"/>
    <property type="match status" value="1"/>
</dbReference>
<evidence type="ECO:0000256" key="9">
    <source>
        <dbReference type="ARBA" id="ARBA00023136"/>
    </source>
</evidence>
<keyword evidence="9 10" id="KW-0472">Membrane</keyword>
<dbReference type="Proteomes" id="UP000236151">
    <property type="component" value="Unassembled WGS sequence"/>
</dbReference>
<gene>
    <name evidence="11" type="ORF">CDQ84_02370</name>
</gene>
<evidence type="ECO:0000256" key="8">
    <source>
        <dbReference type="ARBA" id="ARBA00023065"/>
    </source>
</evidence>
<dbReference type="GO" id="GO:0015379">
    <property type="term" value="F:potassium:chloride symporter activity"/>
    <property type="evidence" value="ECO:0007669"/>
    <property type="project" value="InterPro"/>
</dbReference>
<evidence type="ECO:0000256" key="2">
    <source>
        <dbReference type="ARBA" id="ARBA00022448"/>
    </source>
</evidence>
<dbReference type="PANTHER" id="PTHR32024:SF1">
    <property type="entry name" value="KTR SYSTEM POTASSIUM UPTAKE PROTEIN B"/>
    <property type="match status" value="1"/>
</dbReference>
<keyword evidence="7 10" id="KW-1133">Transmembrane helix</keyword>
<dbReference type="AlphaFoldDB" id="A0A2K2FLF4"/>
<keyword evidence="2" id="KW-0813">Transport</keyword>
<keyword evidence="4" id="KW-0633">Potassium transport</keyword>
<feature type="transmembrane region" description="Helical" evidence="10">
    <location>
        <begin position="196"/>
        <end position="215"/>
    </location>
</feature>
<dbReference type="EMBL" id="NIOJ01000003">
    <property type="protein sequence ID" value="PNU01249.1"/>
    <property type="molecule type" value="Genomic_DNA"/>
</dbReference>
<dbReference type="KEGG" id="cthd:CDO33_11290"/>
<evidence type="ECO:0000256" key="5">
    <source>
        <dbReference type="ARBA" id="ARBA00022692"/>
    </source>
</evidence>
<feature type="transmembrane region" description="Helical" evidence="10">
    <location>
        <begin position="354"/>
        <end position="373"/>
    </location>
</feature>
<feature type="transmembrane region" description="Helical" evidence="10">
    <location>
        <begin position="12"/>
        <end position="34"/>
    </location>
</feature>
<feature type="transmembrane region" description="Helical" evidence="10">
    <location>
        <begin position="77"/>
        <end position="101"/>
    </location>
</feature>
<feature type="transmembrane region" description="Helical" evidence="10">
    <location>
        <begin position="408"/>
        <end position="431"/>
    </location>
</feature>
<dbReference type="GO" id="GO:0005886">
    <property type="term" value="C:plasma membrane"/>
    <property type="evidence" value="ECO:0007669"/>
    <property type="project" value="UniProtKB-SubCell"/>
</dbReference>
<reference evidence="11 12" key="1">
    <citation type="submission" date="2017-06" db="EMBL/GenBank/DDBJ databases">
        <title>Investigating the central metabolism of Clostridium thermosuccinogenes.</title>
        <authorList>
            <person name="Koendjbiharie J.G."/>
            <person name="van Kranenburg R."/>
        </authorList>
    </citation>
    <scope>NUCLEOTIDE SEQUENCE [LARGE SCALE GENOMIC DNA]</scope>
    <source>
        <strain evidence="11 12">DSM 5806</strain>
    </source>
</reference>
<evidence type="ECO:0000313" key="11">
    <source>
        <dbReference type="EMBL" id="PNU01249.1"/>
    </source>
</evidence>
<name>A0A2K2FLF4_9CLOT</name>
<dbReference type="NCBIfam" id="TIGR00933">
    <property type="entry name" value="2a38"/>
    <property type="match status" value="1"/>
</dbReference>
<dbReference type="PANTHER" id="PTHR32024">
    <property type="entry name" value="TRK SYSTEM POTASSIUM UPTAKE PROTEIN TRKG-RELATED"/>
    <property type="match status" value="1"/>
</dbReference>
<evidence type="ECO:0000313" key="12">
    <source>
        <dbReference type="Proteomes" id="UP000236151"/>
    </source>
</evidence>
<comment type="subcellular location">
    <subcellularLocation>
        <location evidence="1">Cell membrane</location>
        <topology evidence="1">Multi-pass membrane protein</topology>
    </subcellularLocation>
</comment>
<feature type="transmembrane region" description="Helical" evidence="10">
    <location>
        <begin position="132"/>
        <end position="152"/>
    </location>
</feature>
<keyword evidence="3" id="KW-1003">Cell membrane</keyword>
<feature type="transmembrane region" description="Helical" evidence="10">
    <location>
        <begin position="46"/>
        <end position="65"/>
    </location>
</feature>
<dbReference type="InterPro" id="IPR004772">
    <property type="entry name" value="TrkH"/>
</dbReference>
<evidence type="ECO:0000256" key="7">
    <source>
        <dbReference type="ARBA" id="ARBA00022989"/>
    </source>
</evidence>
<comment type="caution">
    <text evidence="11">The sequence shown here is derived from an EMBL/GenBank/DDBJ whole genome shotgun (WGS) entry which is preliminary data.</text>
</comment>
<keyword evidence="12" id="KW-1185">Reference proteome</keyword>
<feature type="transmembrane region" description="Helical" evidence="10">
    <location>
        <begin position="313"/>
        <end position="333"/>
    </location>
</feature>
<keyword evidence="8" id="KW-0406">Ion transport</keyword>
<sequence length="450" mass="48897">MNKWMVKLNSLSYPQMIALGYFLVIMVGTLLLMLPVANYNNMSPGFINALFTATSATCVTGLVIFDTYTQWTIFGELVILTLIQIGGLGFMTIITLFSFFLKRKIGLKERGLLKESVSTMYIGGVVRLTRKILLGTLLFEGAGAILLSIRFVPKMGWAEGIYNGIFHSVSAFCNAGFDIMGKYGEYSSLTTFSGDAVVNLTIMALIIIGGIGFLVWDDLSKSKFHFRRYQLHTKIVLSTTVILIAVGALCFYVSEKDNLLSEMPMSEKILASLFASVTPRTAGFNTVDMAKISPAAKLLTMVLMFIGGSPGSTAGGIKTTTLAVVMISLWSSLRNMKSENVFGRRLEENALKKASAVITVNLVLVLSAAFLISATNVNFYLSDVLFEVLSAIGTVGLTIGITSKLNSFAHIILALLMYSGRVGSLSFALVFTEHKIPSTIQNPTEKINIG</sequence>
<proteinExistence type="predicted"/>
<organism evidence="11 12">
    <name type="scientific">Clostridium thermosuccinogenes</name>
    <dbReference type="NCBI Taxonomy" id="84032"/>
    <lineage>
        <taxon>Bacteria</taxon>
        <taxon>Bacillati</taxon>
        <taxon>Bacillota</taxon>
        <taxon>Clostridia</taxon>
        <taxon>Eubacteriales</taxon>
        <taxon>Clostridiaceae</taxon>
        <taxon>Clostridium</taxon>
    </lineage>
</organism>
<dbReference type="InterPro" id="IPR003445">
    <property type="entry name" value="Cat_transpt"/>
</dbReference>
<evidence type="ECO:0000256" key="1">
    <source>
        <dbReference type="ARBA" id="ARBA00004651"/>
    </source>
</evidence>
<evidence type="ECO:0000256" key="3">
    <source>
        <dbReference type="ARBA" id="ARBA00022475"/>
    </source>
</evidence>
<keyword evidence="6" id="KW-0630">Potassium</keyword>